<dbReference type="RefSeq" id="WP_025434496.1">
    <property type="nucleotide sequence ID" value="NZ_CP007452.1"/>
</dbReference>
<evidence type="ECO:0000313" key="3">
    <source>
        <dbReference type="Proteomes" id="UP000019591"/>
    </source>
</evidence>
<gene>
    <name evidence="2" type="primary">trpH</name>
    <name evidence="2" type="ORF">EAL2_c01160</name>
</gene>
<dbReference type="STRING" id="1286171.EAL2_c01160"/>
<sequence length="269" mass="30342">MKLLDLHTHSSYSDGTYAPAALVDLALRKGLYGLSITDHDCVDGIGEAIEYAKDKNIVFIPGIEFSCFYGNEEIHILGYNIDHRYAPLLEITRVLRNARLDRALKIIEKLNVMGFEISFDDMQKYNLNSVGRPHIALALVEKGYSHSVQETFEKYLSRGMPAYVERYKLLAQDAIRLIHESGGMSVIAHPYLIKNQNCIEALAAMGIDGLEVYHSSHSQSNVKRYTYMARRLGLCITGGSDFHGRDSDFDFFGRIGIKLDELDSKIINK</sequence>
<dbReference type="SMART" id="SM00481">
    <property type="entry name" value="POLIIIAc"/>
    <property type="match status" value="1"/>
</dbReference>
<feature type="domain" description="Polymerase/histidinol phosphatase N-terminal" evidence="1">
    <location>
        <begin position="4"/>
        <end position="69"/>
    </location>
</feature>
<dbReference type="InterPro" id="IPR004013">
    <property type="entry name" value="PHP_dom"/>
</dbReference>
<dbReference type="Gene3D" id="3.20.20.140">
    <property type="entry name" value="Metal-dependent hydrolases"/>
    <property type="match status" value="1"/>
</dbReference>
<dbReference type="GO" id="GO:0004534">
    <property type="term" value="F:5'-3' RNA exonuclease activity"/>
    <property type="evidence" value="ECO:0007669"/>
    <property type="project" value="TreeGrafter"/>
</dbReference>
<dbReference type="InterPro" id="IPR003141">
    <property type="entry name" value="Pol/His_phosphatase_N"/>
</dbReference>
<reference evidence="2 3" key="1">
    <citation type="journal article" date="2014" name="Genome Announc.">
        <title>Complete Genome Sequence of Amino Acid-Utilizing Eubacterium acidaminophilum al-2 (DSM 3953).</title>
        <authorList>
            <person name="Poehlein A."/>
            <person name="Andreesen J.R."/>
            <person name="Daniel R."/>
        </authorList>
    </citation>
    <scope>NUCLEOTIDE SEQUENCE [LARGE SCALE GENOMIC DNA]</scope>
    <source>
        <strain evidence="2 3">DSM 3953</strain>
    </source>
</reference>
<evidence type="ECO:0000313" key="2">
    <source>
        <dbReference type="EMBL" id="AHM55450.1"/>
    </source>
</evidence>
<dbReference type="CDD" id="cd07438">
    <property type="entry name" value="PHP_HisPPase_AMP"/>
    <property type="match status" value="1"/>
</dbReference>
<accession>W8T3P6</accession>
<dbReference type="Gene3D" id="1.10.150.650">
    <property type="match status" value="1"/>
</dbReference>
<proteinExistence type="predicted"/>
<evidence type="ECO:0000259" key="1">
    <source>
        <dbReference type="SMART" id="SM00481"/>
    </source>
</evidence>
<dbReference type="eggNOG" id="COG0613">
    <property type="taxonomic scope" value="Bacteria"/>
</dbReference>
<dbReference type="OrthoDB" id="9804333at2"/>
<protein>
    <submittedName>
        <fullName evidence="2">Protein TrpH</fullName>
    </submittedName>
</protein>
<dbReference type="KEGG" id="eac:EAL2_c01160"/>
<dbReference type="PANTHER" id="PTHR42924:SF3">
    <property type="entry name" value="POLYMERASE_HISTIDINOL PHOSPHATASE N-TERMINAL DOMAIN-CONTAINING PROTEIN"/>
    <property type="match status" value="1"/>
</dbReference>
<dbReference type="HOGENOM" id="CLU_067347_1_0_9"/>
<keyword evidence="3" id="KW-1185">Reference proteome</keyword>
<dbReference type="InterPro" id="IPR052018">
    <property type="entry name" value="PHP_domain"/>
</dbReference>
<organism evidence="2 3">
    <name type="scientific">Peptoclostridium acidaminophilum DSM 3953</name>
    <dbReference type="NCBI Taxonomy" id="1286171"/>
    <lineage>
        <taxon>Bacteria</taxon>
        <taxon>Bacillati</taxon>
        <taxon>Bacillota</taxon>
        <taxon>Clostridia</taxon>
        <taxon>Peptostreptococcales</taxon>
        <taxon>Peptoclostridiaceae</taxon>
        <taxon>Peptoclostridium</taxon>
    </lineage>
</organism>
<name>W8T3P6_PEPAC</name>
<dbReference type="EMBL" id="CP007452">
    <property type="protein sequence ID" value="AHM55450.1"/>
    <property type="molecule type" value="Genomic_DNA"/>
</dbReference>
<dbReference type="AlphaFoldDB" id="W8T3P6"/>
<dbReference type="Proteomes" id="UP000019591">
    <property type="component" value="Chromosome"/>
</dbReference>
<dbReference type="PANTHER" id="PTHR42924">
    <property type="entry name" value="EXONUCLEASE"/>
    <property type="match status" value="1"/>
</dbReference>
<dbReference type="SUPFAM" id="SSF89550">
    <property type="entry name" value="PHP domain-like"/>
    <property type="match status" value="1"/>
</dbReference>
<dbReference type="GO" id="GO:0035312">
    <property type="term" value="F:5'-3' DNA exonuclease activity"/>
    <property type="evidence" value="ECO:0007669"/>
    <property type="project" value="TreeGrafter"/>
</dbReference>
<dbReference type="Pfam" id="PF02811">
    <property type="entry name" value="PHP"/>
    <property type="match status" value="1"/>
</dbReference>
<dbReference type="PATRIC" id="fig|1286171.3.peg.83"/>
<dbReference type="InterPro" id="IPR016195">
    <property type="entry name" value="Pol/histidinol_Pase-like"/>
</dbReference>